<evidence type="ECO:0000313" key="2">
    <source>
        <dbReference type="EMBL" id="KAF7302107.1"/>
    </source>
</evidence>
<dbReference type="InterPro" id="IPR000504">
    <property type="entry name" value="RRM_dom"/>
</dbReference>
<feature type="domain" description="RRM" evidence="1">
    <location>
        <begin position="95"/>
        <end position="128"/>
    </location>
</feature>
<dbReference type="Gene3D" id="3.30.70.330">
    <property type="match status" value="1"/>
</dbReference>
<accession>A0A8H6SNM1</accession>
<dbReference type="Proteomes" id="UP000636479">
    <property type="component" value="Unassembled WGS sequence"/>
</dbReference>
<dbReference type="InterPro" id="IPR035979">
    <property type="entry name" value="RBD_domain_sf"/>
</dbReference>
<dbReference type="GeneID" id="59346979"/>
<proteinExistence type="predicted"/>
<organism evidence="2 3">
    <name type="scientific">Mycena indigotica</name>
    <dbReference type="NCBI Taxonomy" id="2126181"/>
    <lineage>
        <taxon>Eukaryota</taxon>
        <taxon>Fungi</taxon>
        <taxon>Dikarya</taxon>
        <taxon>Basidiomycota</taxon>
        <taxon>Agaricomycotina</taxon>
        <taxon>Agaricomycetes</taxon>
        <taxon>Agaricomycetidae</taxon>
        <taxon>Agaricales</taxon>
        <taxon>Marasmiineae</taxon>
        <taxon>Mycenaceae</taxon>
        <taxon>Mycena</taxon>
    </lineage>
</organism>
<dbReference type="AlphaFoldDB" id="A0A8H6SNM1"/>
<dbReference type="GO" id="GO:0003723">
    <property type="term" value="F:RNA binding"/>
    <property type="evidence" value="ECO:0007669"/>
    <property type="project" value="InterPro"/>
</dbReference>
<comment type="caution">
    <text evidence="2">The sequence shown here is derived from an EMBL/GenBank/DDBJ whole genome shotgun (WGS) entry which is preliminary data.</text>
</comment>
<protein>
    <submittedName>
        <fullName evidence="2">RRM domain-containing protein</fullName>
    </submittedName>
</protein>
<dbReference type="InterPro" id="IPR012677">
    <property type="entry name" value="Nucleotide-bd_a/b_plait_sf"/>
</dbReference>
<dbReference type="EMBL" id="JACAZF010000006">
    <property type="protein sequence ID" value="KAF7302107.1"/>
    <property type="molecule type" value="Genomic_DNA"/>
</dbReference>
<gene>
    <name evidence="2" type="ORF">MIND_00777500</name>
</gene>
<keyword evidence="3" id="KW-1185">Reference proteome</keyword>
<dbReference type="SUPFAM" id="SSF54928">
    <property type="entry name" value="RNA-binding domain, RBD"/>
    <property type="match status" value="1"/>
</dbReference>
<name>A0A8H6SNM1_9AGAR</name>
<dbReference type="Pfam" id="PF00076">
    <property type="entry name" value="RRM_1"/>
    <property type="match status" value="1"/>
</dbReference>
<dbReference type="CDD" id="cd00590">
    <property type="entry name" value="RRM_SF"/>
    <property type="match status" value="1"/>
</dbReference>
<reference evidence="2" key="1">
    <citation type="submission" date="2020-05" db="EMBL/GenBank/DDBJ databases">
        <title>Mycena genomes resolve the evolution of fungal bioluminescence.</title>
        <authorList>
            <person name="Tsai I.J."/>
        </authorList>
    </citation>
    <scope>NUCLEOTIDE SEQUENCE</scope>
    <source>
        <strain evidence="2">171206Taipei</strain>
    </source>
</reference>
<dbReference type="RefSeq" id="XP_037220107.1">
    <property type="nucleotide sequence ID" value="XM_037364463.1"/>
</dbReference>
<dbReference type="OrthoDB" id="3062954at2759"/>
<evidence type="ECO:0000259" key="1">
    <source>
        <dbReference type="Pfam" id="PF00076"/>
    </source>
</evidence>
<sequence>MTQTLVRILALQDRTFRAPSASTSSIASSSSIPKNFSFKKIGQISSKAVAAKTHGQRKQAAKLAASSSRGKLRRAESATSKAMTLSFTPMTTGWVFVGNLPPAATARALKRFFSEVAGPVKDVTIRYSGAGDKAGTAATPKYRYAVVVFDGDAEESANSANRAVLQDGAIITGDERFHGFRLVVTDQPAGLPDVNLVAKSAGISDRQEMTLFAGLPRHNPKLVPGAETAAGHVVGNEGPANGKTVNKTQVWDPRSLANLVQREASRLDRRKEKKDQKWRQLTKLEEGDENSVHMVKFPVGDKGKGKAAPQNTMFVGGQRFTLTPVL</sequence>
<evidence type="ECO:0000313" key="3">
    <source>
        <dbReference type="Proteomes" id="UP000636479"/>
    </source>
</evidence>